<sequence>MLNSYDDSGSFSEHTVMNFWYTFRTVLFSRQIPELLKDPLSLTKIGKIHYMALNSYRCGAGIAADTEAVTDNISSQLKLHNFYHTDRESRDVTALIALLDSHLSSYQGYVSASWETLPAKGFKQNRAFVMRVSDDEMENEECNDDNDDVGSQALVVGTRFACDEDFRGKAIELVTLISNSSNPRSSIAMFAEKVPQTMDILLAELNRHSNFVSALEQEANVAMNIKVYIDSSKFLEEPDGQRMQSFFIIKRSCP</sequence>
<organism evidence="1 2">
    <name type="scientific">Heracleum sosnowskyi</name>
    <dbReference type="NCBI Taxonomy" id="360622"/>
    <lineage>
        <taxon>Eukaryota</taxon>
        <taxon>Viridiplantae</taxon>
        <taxon>Streptophyta</taxon>
        <taxon>Embryophyta</taxon>
        <taxon>Tracheophyta</taxon>
        <taxon>Spermatophyta</taxon>
        <taxon>Magnoliopsida</taxon>
        <taxon>eudicotyledons</taxon>
        <taxon>Gunneridae</taxon>
        <taxon>Pentapetalae</taxon>
        <taxon>asterids</taxon>
        <taxon>campanulids</taxon>
        <taxon>Apiales</taxon>
        <taxon>Apiaceae</taxon>
        <taxon>Apioideae</taxon>
        <taxon>apioid superclade</taxon>
        <taxon>Tordylieae</taxon>
        <taxon>Tordyliinae</taxon>
        <taxon>Heracleum</taxon>
    </lineage>
</organism>
<name>A0AAD8H0M0_9APIA</name>
<keyword evidence="2" id="KW-1185">Reference proteome</keyword>
<dbReference type="Gene3D" id="3.60.20.10">
    <property type="entry name" value="Glutamine Phosphoribosylpyrophosphate, subunit 1, domain 1"/>
    <property type="match status" value="1"/>
</dbReference>
<evidence type="ECO:0000313" key="1">
    <source>
        <dbReference type="EMBL" id="KAK1358762.1"/>
    </source>
</evidence>
<reference evidence="1" key="2">
    <citation type="submission" date="2023-05" db="EMBL/GenBank/DDBJ databases">
        <authorList>
            <person name="Schelkunov M.I."/>
        </authorList>
    </citation>
    <scope>NUCLEOTIDE SEQUENCE</scope>
    <source>
        <strain evidence="1">Hsosn_3</strain>
        <tissue evidence="1">Leaf</tissue>
    </source>
</reference>
<dbReference type="SUPFAM" id="SSF56235">
    <property type="entry name" value="N-terminal nucleophile aminohydrolases (Ntn hydrolases)"/>
    <property type="match status" value="1"/>
</dbReference>
<evidence type="ECO:0000313" key="2">
    <source>
        <dbReference type="Proteomes" id="UP001237642"/>
    </source>
</evidence>
<proteinExistence type="predicted"/>
<dbReference type="AlphaFoldDB" id="A0AAD8H0M0"/>
<comment type="caution">
    <text evidence="1">The sequence shown here is derived from an EMBL/GenBank/DDBJ whole genome shotgun (WGS) entry which is preliminary data.</text>
</comment>
<reference evidence="1" key="1">
    <citation type="submission" date="2023-02" db="EMBL/GenBank/DDBJ databases">
        <title>Genome of toxic invasive species Heracleum sosnowskyi carries increased number of genes despite the absence of recent whole-genome duplications.</title>
        <authorList>
            <person name="Schelkunov M."/>
            <person name="Shtratnikova V."/>
            <person name="Makarenko M."/>
            <person name="Klepikova A."/>
            <person name="Omelchenko D."/>
            <person name="Novikova G."/>
            <person name="Obukhova E."/>
            <person name="Bogdanov V."/>
            <person name="Penin A."/>
            <person name="Logacheva M."/>
        </authorList>
    </citation>
    <scope>NUCLEOTIDE SEQUENCE</scope>
    <source>
        <strain evidence="1">Hsosn_3</strain>
        <tissue evidence="1">Leaf</tissue>
    </source>
</reference>
<dbReference type="Proteomes" id="UP001237642">
    <property type="component" value="Unassembled WGS sequence"/>
</dbReference>
<accession>A0AAD8H0M0</accession>
<dbReference type="EMBL" id="JAUIZM010000010">
    <property type="protein sequence ID" value="KAK1358762.1"/>
    <property type="molecule type" value="Genomic_DNA"/>
</dbReference>
<gene>
    <name evidence="1" type="ORF">POM88_043236</name>
</gene>
<dbReference type="InterPro" id="IPR029055">
    <property type="entry name" value="Ntn_hydrolases_N"/>
</dbReference>
<protein>
    <submittedName>
        <fullName evidence="1">Uncharacterized protein</fullName>
    </submittedName>
</protein>